<name>A0A316GGJ2_9GAMM</name>
<sequence>MYENVTLIKNNEIAKRITNANKLYDLYGSVSFELKPKELEFLKKLIESYKIECRKPDFDTVTWVESHINKDGTINGGKGSLVFSFLLTHGRRARIITEMQDEMCIVTLRNGSEIMES</sequence>
<gene>
    <name evidence="1" type="ORF">C8D97_102237</name>
</gene>
<evidence type="ECO:0000313" key="1">
    <source>
        <dbReference type="EMBL" id="PWK53847.1"/>
    </source>
</evidence>
<accession>A0A316GGJ2</accession>
<dbReference type="EMBL" id="QGGU01000002">
    <property type="protein sequence ID" value="PWK53847.1"/>
    <property type="molecule type" value="Genomic_DNA"/>
</dbReference>
<dbReference type="RefSeq" id="WP_109761904.1">
    <property type="nucleotide sequence ID" value="NZ_QGGU01000002.1"/>
</dbReference>
<organism evidence="1 2">
    <name type="scientific">Pleionea mediterranea</name>
    <dbReference type="NCBI Taxonomy" id="523701"/>
    <lineage>
        <taxon>Bacteria</taxon>
        <taxon>Pseudomonadati</taxon>
        <taxon>Pseudomonadota</taxon>
        <taxon>Gammaproteobacteria</taxon>
        <taxon>Oceanospirillales</taxon>
        <taxon>Pleioneaceae</taxon>
        <taxon>Pleionea</taxon>
    </lineage>
</organism>
<dbReference type="AlphaFoldDB" id="A0A316GGJ2"/>
<comment type="caution">
    <text evidence="1">The sequence shown here is derived from an EMBL/GenBank/DDBJ whole genome shotgun (WGS) entry which is preliminary data.</text>
</comment>
<keyword evidence="2" id="KW-1185">Reference proteome</keyword>
<proteinExistence type="predicted"/>
<evidence type="ECO:0000313" key="2">
    <source>
        <dbReference type="Proteomes" id="UP000245790"/>
    </source>
</evidence>
<reference evidence="1 2" key="1">
    <citation type="submission" date="2018-05" db="EMBL/GenBank/DDBJ databases">
        <title>Genomic Encyclopedia of Type Strains, Phase IV (KMG-IV): sequencing the most valuable type-strain genomes for metagenomic binning, comparative biology and taxonomic classification.</title>
        <authorList>
            <person name="Goeker M."/>
        </authorList>
    </citation>
    <scope>NUCLEOTIDE SEQUENCE [LARGE SCALE GENOMIC DNA]</scope>
    <source>
        <strain evidence="1 2">DSM 25350</strain>
    </source>
</reference>
<dbReference type="Proteomes" id="UP000245790">
    <property type="component" value="Unassembled WGS sequence"/>
</dbReference>
<protein>
    <submittedName>
        <fullName evidence="1">Uncharacterized protein</fullName>
    </submittedName>
</protein>